<reference evidence="2" key="1">
    <citation type="journal article" date="2019" name="Int. J. Syst. Evol. Microbiol.">
        <title>The Global Catalogue of Microorganisms (GCM) 10K type strain sequencing project: providing services to taxonomists for standard genome sequencing and annotation.</title>
        <authorList>
            <consortium name="The Broad Institute Genomics Platform"/>
            <consortium name="The Broad Institute Genome Sequencing Center for Infectious Disease"/>
            <person name="Wu L."/>
            <person name="Ma J."/>
        </authorList>
    </citation>
    <scope>NUCLEOTIDE SEQUENCE [LARGE SCALE GENOMIC DNA]</scope>
    <source>
        <strain evidence="2">JCM 16014</strain>
    </source>
</reference>
<name>A0ABP5FL15_9ACTN</name>
<accession>A0ABP5FL15</accession>
<evidence type="ECO:0000313" key="2">
    <source>
        <dbReference type="Proteomes" id="UP001500751"/>
    </source>
</evidence>
<dbReference type="Proteomes" id="UP001500751">
    <property type="component" value="Unassembled WGS sequence"/>
</dbReference>
<protein>
    <submittedName>
        <fullName evidence="1">Uncharacterized protein</fullName>
    </submittedName>
</protein>
<comment type="caution">
    <text evidence="1">The sequence shown here is derived from an EMBL/GenBank/DDBJ whole genome shotgun (WGS) entry which is preliminary data.</text>
</comment>
<gene>
    <name evidence="1" type="ORF">GCM10009839_30440</name>
</gene>
<dbReference type="EMBL" id="BAAAQN010000015">
    <property type="protein sequence ID" value="GAA2029000.1"/>
    <property type="molecule type" value="Genomic_DNA"/>
</dbReference>
<sequence length="88" mass="9463">MTDIAGVLQWLAQQGVTALIKADGERMHASSATPWTFVASGGPLSDAAVHFDATSVERIFQLAVPLLRQRSVVVPNELLYNGDEELAL</sequence>
<proteinExistence type="predicted"/>
<evidence type="ECO:0000313" key="1">
    <source>
        <dbReference type="EMBL" id="GAA2029000.1"/>
    </source>
</evidence>
<organism evidence="1 2">
    <name type="scientific">Catenulispora yoronensis</name>
    <dbReference type="NCBI Taxonomy" id="450799"/>
    <lineage>
        <taxon>Bacteria</taxon>
        <taxon>Bacillati</taxon>
        <taxon>Actinomycetota</taxon>
        <taxon>Actinomycetes</taxon>
        <taxon>Catenulisporales</taxon>
        <taxon>Catenulisporaceae</taxon>
        <taxon>Catenulispora</taxon>
    </lineage>
</organism>
<keyword evidence="2" id="KW-1185">Reference proteome</keyword>
<dbReference type="RefSeq" id="WP_344666243.1">
    <property type="nucleotide sequence ID" value="NZ_BAAAQN010000015.1"/>
</dbReference>